<dbReference type="PANTHER" id="PTHR44051:SF8">
    <property type="entry name" value="GLUTATHIONE S-TRANSFERASE GSTA"/>
    <property type="match status" value="1"/>
</dbReference>
<dbReference type="GO" id="GO:0016740">
    <property type="term" value="F:transferase activity"/>
    <property type="evidence" value="ECO:0007669"/>
    <property type="project" value="UniProtKB-KW"/>
</dbReference>
<dbReference type="SUPFAM" id="SSF47616">
    <property type="entry name" value="GST C-terminal domain-like"/>
    <property type="match status" value="1"/>
</dbReference>
<reference evidence="3 4" key="1">
    <citation type="journal article" date="2015" name="Int. J. Syst. Evol. Microbiol.">
        <title>Youhaiella tibetensis gen. nov., sp. nov., isolated from subsurface sediment.</title>
        <authorList>
            <person name="Wang Y.X."/>
            <person name="Huang F.Q."/>
            <person name="Nogi Y."/>
            <person name="Pang S.J."/>
            <person name="Wang P.K."/>
            <person name="Lv J."/>
        </authorList>
    </citation>
    <scope>NUCLEOTIDE SEQUENCE [LARGE SCALE GENOMIC DNA]</scope>
    <source>
        <strain evidence="4">fig4</strain>
    </source>
</reference>
<name>A0A5B9DX85_9HYPH</name>
<dbReference type="InterPro" id="IPR040079">
    <property type="entry name" value="Glutathione_S-Trfase"/>
</dbReference>
<dbReference type="InterPro" id="IPR036249">
    <property type="entry name" value="Thioredoxin-like_sf"/>
</dbReference>
<dbReference type="Pfam" id="PF13410">
    <property type="entry name" value="GST_C_2"/>
    <property type="match status" value="1"/>
</dbReference>
<evidence type="ECO:0000313" key="3">
    <source>
        <dbReference type="EMBL" id="QEE22838.1"/>
    </source>
</evidence>
<feature type="domain" description="GST C-terminal" evidence="2">
    <location>
        <begin position="84"/>
        <end position="198"/>
    </location>
</feature>
<dbReference type="CDD" id="cd03057">
    <property type="entry name" value="GST_N_Beta"/>
    <property type="match status" value="1"/>
</dbReference>
<dbReference type="Gene3D" id="3.40.30.10">
    <property type="entry name" value="Glutaredoxin"/>
    <property type="match status" value="1"/>
</dbReference>
<accession>A0A5B9DX85</accession>
<dbReference type="KEGG" id="yti:FNA67_17445"/>
<keyword evidence="3" id="KW-0808">Transferase</keyword>
<proteinExistence type="predicted"/>
<dbReference type="AlphaFoldDB" id="A0A5B9DX85"/>
<evidence type="ECO:0000313" key="4">
    <source>
        <dbReference type="Proteomes" id="UP000321062"/>
    </source>
</evidence>
<feature type="domain" description="GST N-terminal" evidence="1">
    <location>
        <begin position="1"/>
        <end position="81"/>
    </location>
</feature>
<dbReference type="InterPro" id="IPR036282">
    <property type="entry name" value="Glutathione-S-Trfase_C_sf"/>
</dbReference>
<dbReference type="OrthoDB" id="7583243at2"/>
<keyword evidence="4" id="KW-1185">Reference proteome</keyword>
<dbReference type="EMBL" id="CP041690">
    <property type="protein sequence ID" value="QEE22838.1"/>
    <property type="molecule type" value="Genomic_DNA"/>
</dbReference>
<dbReference type="SUPFAM" id="SSF52833">
    <property type="entry name" value="Thioredoxin-like"/>
    <property type="match status" value="1"/>
</dbReference>
<dbReference type="Proteomes" id="UP000321062">
    <property type="component" value="Chromosome"/>
</dbReference>
<dbReference type="PROSITE" id="PS50404">
    <property type="entry name" value="GST_NTER"/>
    <property type="match status" value="1"/>
</dbReference>
<dbReference type="Pfam" id="PF13409">
    <property type="entry name" value="GST_N_2"/>
    <property type="match status" value="1"/>
</dbReference>
<sequence length="198" mass="21723">MKLYYAPGACSLADHIALHEAGASFDIERVDLYTHNTESGIDFRTISAKGYVPALILPDGQLLTENIAVLDHLAALYPQLAPAGPLGRTRMIEALATISTELHRAFKPMWHGGSERERAQADATVTGLLLMLSKGMKGAFLFGKEPTVADFYLFVMLLWAERFNVEVPVPMAELRRRMRERPAVAAAMAAEGLADLKI</sequence>
<dbReference type="PROSITE" id="PS50405">
    <property type="entry name" value="GST_CTER"/>
    <property type="match status" value="1"/>
</dbReference>
<dbReference type="Gene3D" id="1.20.1050.10">
    <property type="match status" value="1"/>
</dbReference>
<protein>
    <submittedName>
        <fullName evidence="3">Glutathione S-transferase</fullName>
    </submittedName>
</protein>
<dbReference type="SFLD" id="SFLDS00019">
    <property type="entry name" value="Glutathione_Transferase_(cytos"/>
    <property type="match status" value="1"/>
</dbReference>
<organism evidence="3 4">
    <name type="scientific">Paradevosia tibetensis</name>
    <dbReference type="NCBI Taxonomy" id="1447062"/>
    <lineage>
        <taxon>Bacteria</taxon>
        <taxon>Pseudomonadati</taxon>
        <taxon>Pseudomonadota</taxon>
        <taxon>Alphaproteobacteria</taxon>
        <taxon>Hyphomicrobiales</taxon>
        <taxon>Devosiaceae</taxon>
        <taxon>Paradevosia</taxon>
    </lineage>
</organism>
<evidence type="ECO:0000259" key="1">
    <source>
        <dbReference type="PROSITE" id="PS50404"/>
    </source>
</evidence>
<dbReference type="InterPro" id="IPR010987">
    <property type="entry name" value="Glutathione-S-Trfase_C-like"/>
</dbReference>
<evidence type="ECO:0000259" key="2">
    <source>
        <dbReference type="PROSITE" id="PS50405"/>
    </source>
</evidence>
<dbReference type="PANTHER" id="PTHR44051">
    <property type="entry name" value="GLUTATHIONE S-TRANSFERASE-RELATED"/>
    <property type="match status" value="1"/>
</dbReference>
<dbReference type="InterPro" id="IPR004045">
    <property type="entry name" value="Glutathione_S-Trfase_N"/>
</dbReference>
<gene>
    <name evidence="3" type="ORF">FNA67_17445</name>
</gene>